<dbReference type="GO" id="GO:0006020">
    <property type="term" value="P:inositol metabolic process"/>
    <property type="evidence" value="ECO:0007669"/>
    <property type="project" value="TreeGrafter"/>
</dbReference>
<dbReference type="OrthoDB" id="9785695at2"/>
<sequence>MSTGLQTIEAGKVLADMEAAARLAGDLTLGYFHKRGTLHIGVKGPGDFVSIADEQSEIQIRDYLLSRYPDWSFTGEEFPSVEGASTACRFLVDPIDGTANFLNGMDYTITIALRQGARTLCGLVYNPVTGEMFTSVLGGGAFLNREKLTIRDNADTGQMVIGTGLPAPGLSLYPGAYDRIEAIRAPIAAVRVIGSAANCCAYVASGRFSGYFEQTGFIDTAAGILLIQEAGGIVTDWWGRGPEHYERSGILIAAAPSAHAYLLSHLQKVAIPDHLGGQGSA</sequence>
<evidence type="ECO:0000256" key="1">
    <source>
        <dbReference type="ARBA" id="ARBA00009759"/>
    </source>
</evidence>
<dbReference type="PANTHER" id="PTHR20854:SF4">
    <property type="entry name" value="INOSITOL-1-MONOPHOSPHATASE-RELATED"/>
    <property type="match status" value="1"/>
</dbReference>
<dbReference type="Gene3D" id="3.40.190.80">
    <property type="match status" value="1"/>
</dbReference>
<protein>
    <submittedName>
        <fullName evidence="6">Archaeal fructose-1,6-bisphosphatase or related enzyme of inositol monophosphatase family</fullName>
    </submittedName>
</protein>
<dbReference type="GO" id="GO:0046872">
    <property type="term" value="F:metal ion binding"/>
    <property type="evidence" value="ECO:0007669"/>
    <property type="project" value="UniProtKB-KW"/>
</dbReference>
<dbReference type="Proteomes" id="UP000183900">
    <property type="component" value="Unassembled WGS sequence"/>
</dbReference>
<feature type="binding site" evidence="5">
    <location>
        <position position="96"/>
    </location>
    <ligand>
        <name>Mg(2+)</name>
        <dbReference type="ChEBI" id="CHEBI:18420"/>
        <label>1</label>
        <note>catalytic</note>
    </ligand>
</feature>
<evidence type="ECO:0000256" key="4">
    <source>
        <dbReference type="ARBA" id="ARBA00022842"/>
    </source>
</evidence>
<accession>A0A0K6I229</accession>
<dbReference type="PANTHER" id="PTHR20854">
    <property type="entry name" value="INOSITOL MONOPHOSPHATASE"/>
    <property type="match status" value="1"/>
</dbReference>
<dbReference type="InterPro" id="IPR000760">
    <property type="entry name" value="Inositol_monophosphatase-like"/>
</dbReference>
<feature type="binding site" evidence="5">
    <location>
        <position position="93"/>
    </location>
    <ligand>
        <name>Mg(2+)</name>
        <dbReference type="ChEBI" id="CHEBI:18420"/>
        <label>2</label>
    </ligand>
</feature>
<comment type="cofactor">
    <cofactor evidence="5">
        <name>Mg(2+)</name>
        <dbReference type="ChEBI" id="CHEBI:18420"/>
    </cofactor>
</comment>
<dbReference type="PROSITE" id="PS00629">
    <property type="entry name" value="IMP_1"/>
    <property type="match status" value="1"/>
</dbReference>
<keyword evidence="3" id="KW-0378">Hydrolase</keyword>
<dbReference type="AlphaFoldDB" id="A0A0K6I229"/>
<keyword evidence="2 5" id="KW-0479">Metal-binding</keyword>
<evidence type="ECO:0000256" key="2">
    <source>
        <dbReference type="ARBA" id="ARBA00022723"/>
    </source>
</evidence>
<reference evidence="7" key="1">
    <citation type="submission" date="2015-08" db="EMBL/GenBank/DDBJ databases">
        <authorList>
            <person name="Varghese N."/>
        </authorList>
    </citation>
    <scope>NUCLEOTIDE SEQUENCE [LARGE SCALE GENOMIC DNA]</scope>
    <source>
        <strain evidence="7">DSM 23407</strain>
    </source>
</reference>
<keyword evidence="7" id="KW-1185">Reference proteome</keyword>
<organism evidence="6 7">
    <name type="scientific">Pannonibacter indicus</name>
    <dbReference type="NCBI Taxonomy" id="466044"/>
    <lineage>
        <taxon>Bacteria</taxon>
        <taxon>Pseudomonadati</taxon>
        <taxon>Pseudomonadota</taxon>
        <taxon>Alphaproteobacteria</taxon>
        <taxon>Hyphomicrobiales</taxon>
        <taxon>Stappiaceae</taxon>
        <taxon>Pannonibacter</taxon>
    </lineage>
</organism>
<evidence type="ECO:0000313" key="7">
    <source>
        <dbReference type="Proteomes" id="UP000183900"/>
    </source>
</evidence>
<dbReference type="Pfam" id="PF00459">
    <property type="entry name" value="Inositol_P"/>
    <property type="match status" value="1"/>
</dbReference>
<feature type="binding site" evidence="5">
    <location>
        <position position="219"/>
    </location>
    <ligand>
        <name>Mg(2+)</name>
        <dbReference type="ChEBI" id="CHEBI:18420"/>
        <label>1</label>
        <note>catalytic</note>
    </ligand>
</feature>
<dbReference type="Gene3D" id="3.30.540.10">
    <property type="entry name" value="Fructose-1,6-Bisphosphatase, subunit A, domain 1"/>
    <property type="match status" value="1"/>
</dbReference>
<dbReference type="GO" id="GO:0008934">
    <property type="term" value="F:inositol monophosphate 1-phosphatase activity"/>
    <property type="evidence" value="ECO:0007669"/>
    <property type="project" value="TreeGrafter"/>
</dbReference>
<dbReference type="PRINTS" id="PR00377">
    <property type="entry name" value="IMPHPHTASES"/>
</dbReference>
<proteinExistence type="inferred from homology"/>
<comment type="similarity">
    <text evidence="1">Belongs to the inositol monophosphatase superfamily.</text>
</comment>
<feature type="binding site" evidence="5">
    <location>
        <position position="76"/>
    </location>
    <ligand>
        <name>Mg(2+)</name>
        <dbReference type="ChEBI" id="CHEBI:18420"/>
        <label>1</label>
        <note>catalytic</note>
    </ligand>
</feature>
<dbReference type="InterPro" id="IPR020583">
    <property type="entry name" value="Inositol_monoP_metal-BS"/>
</dbReference>
<gene>
    <name evidence="6" type="ORF">Ga0061067_1078</name>
</gene>
<feature type="binding site" evidence="5">
    <location>
        <position position="95"/>
    </location>
    <ligand>
        <name>Mg(2+)</name>
        <dbReference type="ChEBI" id="CHEBI:18420"/>
        <label>1</label>
        <note>catalytic</note>
    </ligand>
</feature>
<name>A0A0K6I229_9HYPH</name>
<keyword evidence="4 5" id="KW-0460">Magnesium</keyword>
<dbReference type="EMBL" id="CYHE01000007">
    <property type="protein sequence ID" value="CUA97103.1"/>
    <property type="molecule type" value="Genomic_DNA"/>
</dbReference>
<dbReference type="RefSeq" id="WP_055455896.1">
    <property type="nucleotide sequence ID" value="NZ_CYHE01000007.1"/>
</dbReference>
<evidence type="ECO:0000256" key="5">
    <source>
        <dbReference type="PIRSR" id="PIRSR600760-2"/>
    </source>
</evidence>
<dbReference type="GO" id="GO:0007165">
    <property type="term" value="P:signal transduction"/>
    <property type="evidence" value="ECO:0007669"/>
    <property type="project" value="TreeGrafter"/>
</dbReference>
<evidence type="ECO:0000256" key="3">
    <source>
        <dbReference type="ARBA" id="ARBA00022801"/>
    </source>
</evidence>
<evidence type="ECO:0000313" key="6">
    <source>
        <dbReference type="EMBL" id="CUA97103.1"/>
    </source>
</evidence>
<dbReference type="SUPFAM" id="SSF56655">
    <property type="entry name" value="Carbohydrate phosphatase"/>
    <property type="match status" value="1"/>
</dbReference>